<dbReference type="OrthoDB" id="8857354at2"/>
<feature type="domain" description="AAA+ ATPase" evidence="5">
    <location>
        <begin position="577"/>
        <end position="748"/>
    </location>
</feature>
<dbReference type="PRINTS" id="PR00300">
    <property type="entry name" value="CLPPROTEASEA"/>
</dbReference>
<dbReference type="Gene3D" id="1.10.8.60">
    <property type="match status" value="1"/>
</dbReference>
<gene>
    <name evidence="7" type="ORF">FIV42_11015</name>
</gene>
<dbReference type="InterPro" id="IPR001270">
    <property type="entry name" value="ClpA/B"/>
</dbReference>
<evidence type="ECO:0000313" key="8">
    <source>
        <dbReference type="Proteomes" id="UP000315995"/>
    </source>
</evidence>
<evidence type="ECO:0000256" key="3">
    <source>
        <dbReference type="ARBA" id="ARBA00023186"/>
    </source>
</evidence>
<evidence type="ECO:0000313" key="7">
    <source>
        <dbReference type="EMBL" id="QDG51251.1"/>
    </source>
</evidence>
<dbReference type="Gene3D" id="1.25.10.10">
    <property type="entry name" value="Leucine-rich Repeat Variant"/>
    <property type="match status" value="1"/>
</dbReference>
<dbReference type="Gene3D" id="3.40.50.300">
    <property type="entry name" value="P-loop containing nucleotide triphosphate hydrolases"/>
    <property type="match status" value="2"/>
</dbReference>
<feature type="domain" description="Clp ATPase C-terminal" evidence="6">
    <location>
        <begin position="747"/>
        <end position="839"/>
    </location>
</feature>
<dbReference type="InterPro" id="IPR016024">
    <property type="entry name" value="ARM-type_fold"/>
</dbReference>
<dbReference type="SMART" id="SM00567">
    <property type="entry name" value="EZ_HEAT"/>
    <property type="match status" value="4"/>
</dbReference>
<dbReference type="SUPFAM" id="SSF48371">
    <property type="entry name" value="ARM repeat"/>
    <property type="match status" value="1"/>
</dbReference>
<dbReference type="SUPFAM" id="SSF52540">
    <property type="entry name" value="P-loop containing nucleoside triphosphate hydrolases"/>
    <property type="match status" value="2"/>
</dbReference>
<name>A0A4Y6PSF2_PERCE</name>
<dbReference type="Pfam" id="PF03130">
    <property type="entry name" value="HEAT_PBS"/>
    <property type="match status" value="1"/>
</dbReference>
<proteinExistence type="predicted"/>
<keyword evidence="1" id="KW-0547">Nucleotide-binding</keyword>
<dbReference type="AlphaFoldDB" id="A0A4Y6PSF2"/>
<dbReference type="InterPro" id="IPR004155">
    <property type="entry name" value="PBS_lyase_HEAT"/>
</dbReference>
<feature type="compositionally biased region" description="Basic and acidic residues" evidence="4">
    <location>
        <begin position="855"/>
        <end position="864"/>
    </location>
</feature>
<dbReference type="EMBL" id="CP041186">
    <property type="protein sequence ID" value="QDG51251.1"/>
    <property type="molecule type" value="Genomic_DNA"/>
</dbReference>
<dbReference type="InterPro" id="IPR011989">
    <property type="entry name" value="ARM-like"/>
</dbReference>
<dbReference type="InterPro" id="IPR003593">
    <property type="entry name" value="AAA+_ATPase"/>
</dbReference>
<dbReference type="GO" id="GO:0005524">
    <property type="term" value="F:ATP binding"/>
    <property type="evidence" value="ECO:0007669"/>
    <property type="project" value="UniProtKB-KW"/>
</dbReference>
<dbReference type="GO" id="GO:0034605">
    <property type="term" value="P:cellular response to heat"/>
    <property type="evidence" value="ECO:0007669"/>
    <property type="project" value="TreeGrafter"/>
</dbReference>
<dbReference type="PANTHER" id="PTHR11638:SF18">
    <property type="entry name" value="HEAT SHOCK PROTEIN 104"/>
    <property type="match status" value="1"/>
</dbReference>
<dbReference type="Pfam" id="PF13191">
    <property type="entry name" value="AAA_16"/>
    <property type="match status" value="1"/>
</dbReference>
<dbReference type="Proteomes" id="UP000315995">
    <property type="component" value="Chromosome"/>
</dbReference>
<dbReference type="InterPro" id="IPR050130">
    <property type="entry name" value="ClpA_ClpB"/>
</dbReference>
<evidence type="ECO:0000256" key="2">
    <source>
        <dbReference type="ARBA" id="ARBA00022840"/>
    </source>
</evidence>
<evidence type="ECO:0000259" key="5">
    <source>
        <dbReference type="SMART" id="SM00382"/>
    </source>
</evidence>
<keyword evidence="3" id="KW-0143">Chaperone</keyword>
<accession>A0A5B8Y3K4</accession>
<dbReference type="CDD" id="cd19499">
    <property type="entry name" value="RecA-like_ClpB_Hsp104-like"/>
    <property type="match status" value="1"/>
</dbReference>
<dbReference type="GO" id="GO:0005737">
    <property type="term" value="C:cytoplasm"/>
    <property type="evidence" value="ECO:0007669"/>
    <property type="project" value="TreeGrafter"/>
</dbReference>
<dbReference type="InterPro" id="IPR003959">
    <property type="entry name" value="ATPase_AAA_core"/>
</dbReference>
<feature type="region of interest" description="Disordered" evidence="4">
    <location>
        <begin position="844"/>
        <end position="864"/>
    </location>
</feature>
<dbReference type="Pfam" id="PF07724">
    <property type="entry name" value="AAA_2"/>
    <property type="match status" value="1"/>
</dbReference>
<dbReference type="SMART" id="SM01086">
    <property type="entry name" value="ClpB_D2-small"/>
    <property type="match status" value="1"/>
</dbReference>
<dbReference type="CDD" id="cd00009">
    <property type="entry name" value="AAA"/>
    <property type="match status" value="1"/>
</dbReference>
<dbReference type="SMART" id="SM00382">
    <property type="entry name" value="AAA"/>
    <property type="match status" value="2"/>
</dbReference>
<keyword evidence="2" id="KW-0067">ATP-binding</keyword>
<reference evidence="7 8" key="1">
    <citation type="submission" date="2019-06" db="EMBL/GenBank/DDBJ databases">
        <title>Persicimonas caeni gen. nov., sp. nov., a predatory bacterium isolated from solar saltern.</title>
        <authorList>
            <person name="Wang S."/>
        </authorList>
    </citation>
    <scope>NUCLEOTIDE SEQUENCE [LARGE SCALE GENOMIC DNA]</scope>
    <source>
        <strain evidence="7 8">YN101</strain>
    </source>
</reference>
<protein>
    <submittedName>
        <fullName evidence="7">AAA family ATPase</fullName>
    </submittedName>
</protein>
<dbReference type="GO" id="GO:0016887">
    <property type="term" value="F:ATP hydrolysis activity"/>
    <property type="evidence" value="ECO:0007669"/>
    <property type="project" value="InterPro"/>
</dbReference>
<dbReference type="InterPro" id="IPR027417">
    <property type="entry name" value="P-loop_NTPase"/>
</dbReference>
<organism evidence="7 8">
    <name type="scientific">Persicimonas caeni</name>
    <dbReference type="NCBI Taxonomy" id="2292766"/>
    <lineage>
        <taxon>Bacteria</taxon>
        <taxon>Deltaproteobacteria</taxon>
        <taxon>Bradymonadales</taxon>
        <taxon>Bradymonadaceae</taxon>
        <taxon>Persicimonas</taxon>
    </lineage>
</organism>
<feature type="domain" description="AAA+ ATPase" evidence="5">
    <location>
        <begin position="297"/>
        <end position="437"/>
    </location>
</feature>
<keyword evidence="8" id="KW-1185">Reference proteome</keyword>
<dbReference type="Pfam" id="PF13646">
    <property type="entry name" value="HEAT_2"/>
    <property type="match status" value="1"/>
</dbReference>
<dbReference type="InterPro" id="IPR019489">
    <property type="entry name" value="Clp_ATPase_C"/>
</dbReference>
<accession>A0A4Y6PSF2</accession>
<sequence>MLGFRCRRDASGSTMEDKEQLARQLLDKIEETEDEERYRSFRDQLYGLGPDVLPLLRKELASYHYRRRMAAATNLGRLGDAQAVSELVRLLNDPQAGVREMALFALGILGDTSVTDAILNSLNDYDADVRYRALVALSDLGYGQLEDVLIRCMNDEAYGVREQALGQLRTIGSVKAVPAVLRALLERESEMQQMAEEALDRLVPKMTREHYKRLREELKPRERRLVLNYLEARNLQEVYGTLWKKLQLVSKNSGSKRGLDKYGRILNSPDEREFLSRAYGRDEEVDLLVDHFGNPDVQRSVLLVGEAGVGKTAVIQEFAQRLIDTDEDWKVLETNTSELISGTRYLGDWETKLKEMTDAILKDKSRVIIYITNPNDLLGAGAHSKSDENFADFFKPYLHRGQVHMIAECTEEALKGGLSRDPGFLRLFRQVKVQPMDDKQTLDVLEKRVGDLKAHGGRKVTAEEGTLEQVVDFAKSFYTRAHAPGRACDLLDALVDYAGRKSDDDEKVVELRVEQLPPCLSEVTGMSLDLLDDTIPLDLDETEEWFKTRLIDQDHAVDSFVDRLAMVKAGLGDPERPLGVHFLVGPTGVGKTYFTKLVSERLFGSDDRMIRFDLSEYQGRFAVEKLIGSPHDKDREGLLTEAVKNQPYSVLLFDEFEKADPEIYHLFLQILDEGRLTDARGRTTDFRQTLIFLTSNLGASKTSIVPVGFDGNNGQTSYTGHIRHKLDEFFAPEFLNRLDEIVVFDPLTPRAMERLVELEIAKALERRGFARRKLRVRTTRAAMLWLEEQGFSERFGARELKRTIERSVLAPISRLIVTEPGGHHGKTLLVDEEDGDLTVSFVRREETTGTPALPREPRTPSRVE</sequence>
<dbReference type="Pfam" id="PF10431">
    <property type="entry name" value="ClpB_D2-small"/>
    <property type="match status" value="1"/>
</dbReference>
<evidence type="ECO:0000256" key="4">
    <source>
        <dbReference type="SAM" id="MobiDB-lite"/>
    </source>
</evidence>
<evidence type="ECO:0000256" key="1">
    <source>
        <dbReference type="ARBA" id="ARBA00022741"/>
    </source>
</evidence>
<evidence type="ECO:0000259" key="6">
    <source>
        <dbReference type="SMART" id="SM01086"/>
    </source>
</evidence>
<dbReference type="InterPro" id="IPR041664">
    <property type="entry name" value="AAA_16"/>
</dbReference>
<dbReference type="PANTHER" id="PTHR11638">
    <property type="entry name" value="ATP-DEPENDENT CLP PROTEASE"/>
    <property type="match status" value="1"/>
</dbReference>